<accession>A0A0F8WMH2</accession>
<proteinExistence type="predicted"/>
<name>A0A0F8WMH2_9ZZZZ</name>
<protein>
    <submittedName>
        <fullName evidence="1">Uncharacterized protein</fullName>
    </submittedName>
</protein>
<feature type="non-terminal residue" evidence="1">
    <location>
        <position position="1"/>
    </location>
</feature>
<dbReference type="AlphaFoldDB" id="A0A0F8WMH2"/>
<evidence type="ECO:0000313" key="1">
    <source>
        <dbReference type="EMBL" id="KKK57863.1"/>
    </source>
</evidence>
<dbReference type="EMBL" id="LAZR01064264">
    <property type="protein sequence ID" value="KKK57863.1"/>
    <property type="molecule type" value="Genomic_DNA"/>
</dbReference>
<comment type="caution">
    <text evidence="1">The sequence shown here is derived from an EMBL/GenBank/DDBJ whole genome shotgun (WGS) entry which is preliminary data.</text>
</comment>
<sequence>NADPEIKSGLLIAHTQECLRAGKLSAGIMRDTAPTAQEEVMHAALQQLKEILTDDEKPDEA</sequence>
<gene>
    <name evidence="1" type="ORF">LCGC14_3050240</name>
</gene>
<reference evidence="1" key="1">
    <citation type="journal article" date="2015" name="Nature">
        <title>Complex archaea that bridge the gap between prokaryotes and eukaryotes.</title>
        <authorList>
            <person name="Spang A."/>
            <person name="Saw J.H."/>
            <person name="Jorgensen S.L."/>
            <person name="Zaremba-Niedzwiedzka K."/>
            <person name="Martijn J."/>
            <person name="Lind A.E."/>
            <person name="van Eijk R."/>
            <person name="Schleper C."/>
            <person name="Guy L."/>
            <person name="Ettema T.J."/>
        </authorList>
    </citation>
    <scope>NUCLEOTIDE SEQUENCE</scope>
</reference>
<organism evidence="1">
    <name type="scientific">marine sediment metagenome</name>
    <dbReference type="NCBI Taxonomy" id="412755"/>
    <lineage>
        <taxon>unclassified sequences</taxon>
        <taxon>metagenomes</taxon>
        <taxon>ecological metagenomes</taxon>
    </lineage>
</organism>